<evidence type="ECO:0000313" key="1">
    <source>
        <dbReference type="EMBL" id="JAE16450.1"/>
    </source>
</evidence>
<reference evidence="1" key="1">
    <citation type="submission" date="2014-09" db="EMBL/GenBank/DDBJ databases">
        <authorList>
            <person name="Magalhaes I.L.F."/>
            <person name="Oliveira U."/>
            <person name="Santos F.R."/>
            <person name="Vidigal T.H.D.A."/>
            <person name="Brescovit A.D."/>
            <person name="Santos A.J."/>
        </authorList>
    </citation>
    <scope>NUCLEOTIDE SEQUENCE</scope>
    <source>
        <tissue evidence="1">Shoot tissue taken approximately 20 cm above the soil surface</tissue>
    </source>
</reference>
<protein>
    <submittedName>
        <fullName evidence="1">Pco123869</fullName>
    </submittedName>
</protein>
<reference evidence="1" key="2">
    <citation type="journal article" date="2015" name="Data Brief">
        <title>Shoot transcriptome of the giant reed, Arundo donax.</title>
        <authorList>
            <person name="Barrero R.A."/>
            <person name="Guerrero F.D."/>
            <person name="Moolhuijzen P."/>
            <person name="Goolsby J.A."/>
            <person name="Tidwell J."/>
            <person name="Bellgard S.E."/>
            <person name="Bellgard M.I."/>
        </authorList>
    </citation>
    <scope>NUCLEOTIDE SEQUENCE</scope>
    <source>
        <tissue evidence="1">Shoot tissue taken approximately 20 cm above the soil surface</tissue>
    </source>
</reference>
<organism evidence="1">
    <name type="scientific">Arundo donax</name>
    <name type="common">Giant reed</name>
    <name type="synonym">Donax arundinaceus</name>
    <dbReference type="NCBI Taxonomy" id="35708"/>
    <lineage>
        <taxon>Eukaryota</taxon>
        <taxon>Viridiplantae</taxon>
        <taxon>Streptophyta</taxon>
        <taxon>Embryophyta</taxon>
        <taxon>Tracheophyta</taxon>
        <taxon>Spermatophyta</taxon>
        <taxon>Magnoliopsida</taxon>
        <taxon>Liliopsida</taxon>
        <taxon>Poales</taxon>
        <taxon>Poaceae</taxon>
        <taxon>PACMAD clade</taxon>
        <taxon>Arundinoideae</taxon>
        <taxon>Arundineae</taxon>
        <taxon>Arundo</taxon>
    </lineage>
</organism>
<accession>A0A0A9FUC7</accession>
<proteinExistence type="predicted"/>
<name>A0A0A9FUC7_ARUDO</name>
<dbReference type="EMBL" id="GBRH01181446">
    <property type="protein sequence ID" value="JAE16450.1"/>
    <property type="molecule type" value="Transcribed_RNA"/>
</dbReference>
<sequence length="31" mass="3513">MQFLVQPSKTLPNALTCMSSPGTLVQRYTHY</sequence>
<dbReference type="AlphaFoldDB" id="A0A0A9FUC7"/>